<dbReference type="VEuPathDB" id="FungiDB:CPUR_03533"/>
<feature type="region of interest" description="Disordered" evidence="1">
    <location>
        <begin position="1"/>
        <end position="43"/>
    </location>
</feature>
<feature type="region of interest" description="Disordered" evidence="1">
    <location>
        <begin position="162"/>
        <end position="183"/>
    </location>
</feature>
<evidence type="ECO:0000313" key="3">
    <source>
        <dbReference type="Proteomes" id="UP000016801"/>
    </source>
</evidence>
<keyword evidence="3" id="KW-1185">Reference proteome</keyword>
<gene>
    <name evidence="2" type="ORF">CPUR_03533</name>
</gene>
<feature type="compositionally biased region" description="Low complexity" evidence="1">
    <location>
        <begin position="328"/>
        <end position="341"/>
    </location>
</feature>
<accession>M1W0M0</accession>
<comment type="caution">
    <text evidence="2">The sequence shown here is derived from an EMBL/GenBank/DDBJ whole genome shotgun (WGS) entry which is preliminary data.</text>
</comment>
<feature type="compositionally biased region" description="Low complexity" evidence="1">
    <location>
        <begin position="213"/>
        <end position="276"/>
    </location>
</feature>
<dbReference type="eggNOG" id="ENOG502RS5W">
    <property type="taxonomic scope" value="Eukaryota"/>
</dbReference>
<feature type="region of interest" description="Disordered" evidence="1">
    <location>
        <begin position="195"/>
        <end position="401"/>
    </location>
</feature>
<sequence>MSLPAEHQDLEGDLQNLSLESSQPTEQPGPSAPPPEEELELEEQLHPSLERYRKHISPAWKDVTEDSELVTAIDIHDYIIYHYNYYTQHGFTNDRLRDQFCDDFYGWTTELFDKANKPIRQLARDFLISNGVKLDNAERKIGERLAILLRQAQETLDTAYQDSIKGSNSPLDPHNSSNRPTTPLSFRTAFHLATQHPSSVHPPSVQASVQATSVQAPSIQAPSAPSAQAPSAQAPSAQAPSAQAPSVQAPSVQAPSVQAPSSQAPPIQAPSVQAPSVQAPSIQAPSVQAPSVQASSSQAPPIQTPPVQAHPAPDAQRHISAANNSTSPYAPANHASAHPPHITQFSYTPEGSPAPGPPRLGPPAPGPSAHGPPATGPPAQGPPAPGPPPPGPQLPGPSAYQGHAYAAYGQAPIDHLVQQQQADDRIRRIITDFGRAYPEKEKYTGSLYDFFAPKLTNFKNRCWRLRVPDNLRELAFPTMLADNALAYYNDVLATKPMNFEELASAIQNRFEDQSNQDLYRDEWRQQTLQNTIEANPGKPKSVCFEMMLERLRSVHRGLYDASTVDTELHSQLLSAVRGVREVGNAIFRPAPTFEGLAADIKRCLRNQEEDSLTNTDHLLDEGIAKPRGEGSDFTFEEPICIDKKAPNVPRNSNYGAQPLPPKQERQKEKNLRGEFALAYRRTFGPTVAW</sequence>
<dbReference type="EMBL" id="CAGA01000016">
    <property type="protein sequence ID" value="CCE29686.1"/>
    <property type="molecule type" value="Genomic_DNA"/>
</dbReference>
<dbReference type="AlphaFoldDB" id="M1W0M0"/>
<feature type="region of interest" description="Disordered" evidence="1">
    <location>
        <begin position="644"/>
        <end position="669"/>
    </location>
</feature>
<dbReference type="Proteomes" id="UP000016801">
    <property type="component" value="Unassembled WGS sequence"/>
</dbReference>
<protein>
    <submittedName>
        <fullName evidence="2">Uncharacterized protein</fullName>
    </submittedName>
</protein>
<feature type="compositionally biased region" description="Pro residues" evidence="1">
    <location>
        <begin position="374"/>
        <end position="395"/>
    </location>
</feature>
<name>M1W0M0_CLAP2</name>
<evidence type="ECO:0000256" key="1">
    <source>
        <dbReference type="SAM" id="MobiDB-lite"/>
    </source>
</evidence>
<proteinExistence type="predicted"/>
<reference evidence="2 3" key="1">
    <citation type="journal article" date="2013" name="PLoS Genet.">
        <title>Plant-symbiotic fungi as chemical engineers: Multi-genome analysis of the Clavicipitaceae reveals dynamics of alkaloid loci.</title>
        <authorList>
            <person name="Schardl C.L."/>
            <person name="Young C.A."/>
            <person name="Hesse U."/>
            <person name="Amyotte S.G."/>
            <person name="Andreeva K."/>
            <person name="Calie P.J."/>
            <person name="Fleetwood D.J."/>
            <person name="Haws D.C."/>
            <person name="Moore N."/>
            <person name="Oeser B."/>
            <person name="Panaccione D.G."/>
            <person name="Schweri K.K."/>
            <person name="Voisey C.R."/>
            <person name="Farman M.L."/>
            <person name="Jaromczyk J.W."/>
            <person name="Roe B.A."/>
            <person name="O'Sullivan D.M."/>
            <person name="Scott B."/>
            <person name="Tudzynski P."/>
            <person name="An Z."/>
            <person name="Arnaoudova E.G."/>
            <person name="Bullock C.T."/>
            <person name="Charlton N.D."/>
            <person name="Chen L."/>
            <person name="Cox M."/>
            <person name="Dinkins R.D."/>
            <person name="Florea S."/>
            <person name="Glenn A.E."/>
            <person name="Gordon A."/>
            <person name="Gueldener U."/>
            <person name="Harris D.R."/>
            <person name="Hollin W."/>
            <person name="Jaromczyk J."/>
            <person name="Johnson R.D."/>
            <person name="Khan A.K."/>
            <person name="Leistner E."/>
            <person name="Leuchtmann A."/>
            <person name="Li C."/>
            <person name="Liu J."/>
            <person name="Liu J."/>
            <person name="Liu M."/>
            <person name="Mace W."/>
            <person name="Machado C."/>
            <person name="Nagabhyru P."/>
            <person name="Pan J."/>
            <person name="Schmid J."/>
            <person name="Sugawara K."/>
            <person name="Steiner U."/>
            <person name="Takach J.E."/>
            <person name="Tanaka E."/>
            <person name="Webb J.S."/>
            <person name="Wilson E.V."/>
            <person name="Wiseman J.L."/>
            <person name="Yoshida R."/>
            <person name="Zeng Z."/>
        </authorList>
    </citation>
    <scope>NUCLEOTIDE SEQUENCE [LARGE SCALE GENOMIC DNA]</scope>
    <source>
        <strain evidence="2 3">20.1</strain>
    </source>
</reference>
<evidence type="ECO:0000313" key="2">
    <source>
        <dbReference type="EMBL" id="CCE29686.1"/>
    </source>
</evidence>
<dbReference type="OrthoDB" id="10380842at2759"/>
<feature type="compositionally biased region" description="Basic and acidic residues" evidence="1">
    <location>
        <begin position="1"/>
        <end position="10"/>
    </location>
</feature>
<dbReference type="HOGENOM" id="CLU_399547_0_0_1"/>
<feature type="compositionally biased region" description="Low complexity" evidence="1">
    <location>
        <begin position="283"/>
        <end position="301"/>
    </location>
</feature>
<organism evidence="2 3">
    <name type="scientific">Claviceps purpurea (strain 20.1)</name>
    <name type="common">Ergot fungus</name>
    <name type="synonym">Sphacelia segetum</name>
    <dbReference type="NCBI Taxonomy" id="1111077"/>
    <lineage>
        <taxon>Eukaryota</taxon>
        <taxon>Fungi</taxon>
        <taxon>Dikarya</taxon>
        <taxon>Ascomycota</taxon>
        <taxon>Pezizomycotina</taxon>
        <taxon>Sordariomycetes</taxon>
        <taxon>Hypocreomycetidae</taxon>
        <taxon>Hypocreales</taxon>
        <taxon>Clavicipitaceae</taxon>
        <taxon>Claviceps</taxon>
    </lineage>
</organism>
<feature type="compositionally biased region" description="Pro residues" evidence="1">
    <location>
        <begin position="352"/>
        <end position="366"/>
    </location>
</feature>